<organism evidence="1">
    <name type="scientific">uncultured verrucomicrobium HF0500_08N17</name>
    <dbReference type="NCBI Taxonomy" id="723597"/>
    <lineage>
        <taxon>Bacteria</taxon>
        <taxon>Pseudomonadati</taxon>
        <taxon>Verrucomicrobiota</taxon>
        <taxon>environmental samples</taxon>
    </lineage>
</organism>
<evidence type="ECO:0000313" key="1">
    <source>
        <dbReference type="EMBL" id="ADI22512.1"/>
    </source>
</evidence>
<dbReference type="EMBL" id="GU567988">
    <property type="protein sequence ID" value="ADI22512.1"/>
    <property type="molecule type" value="Genomic_DNA"/>
</dbReference>
<accession>E7C4Y8</accession>
<proteinExistence type="predicted"/>
<name>E7C4Y8_9BACT</name>
<dbReference type="InterPro" id="IPR027417">
    <property type="entry name" value="P-loop_NTPase"/>
</dbReference>
<evidence type="ECO:0008006" key="2">
    <source>
        <dbReference type="Google" id="ProtNLM"/>
    </source>
</evidence>
<sequence length="350" mass="41426">MKIKYYNYKNSILFSIHDTSIYRYIIRTTEQQFQNFEQKEIINTEELDFRVIIGKFKKKSNKAETIIDDKYIIAPNYIYYKDNRKLGKWEIEINNLENNTLIKVNGNFSGLYTAPLNLIEFFIHYCLIKKNMCLLHAGAVVLNNTGILFSGRGGSGKTTITTSLLEQGNKFVSDNFILLKNNFIYNYLCPLNIFYYNNNKYINERLNLKTKITLKAKYLIYVFTNNYLKIFQKVNPTLIFNNIQDKTYLSKLIILEPKNDLQKIVIEKIQSKYISKILRHNMELDLMQYNQIILTYGYQYPNSTMSKFWDAYEKNVVTNLPKNCTYYKLSVPTEFNKNIIKDLINKLTNN</sequence>
<protein>
    <recommendedName>
        <fullName evidence="2">HPr kinase/phosphorylase C-terminal domain-containing protein</fullName>
    </recommendedName>
</protein>
<dbReference type="AlphaFoldDB" id="E7C4Y8"/>
<reference evidence="1" key="1">
    <citation type="submission" date="2010-01" db="EMBL/GenBank/DDBJ databases">
        <title>Genome fragments of uncultured bacteria from the North Pacific subtropical Gyre.</title>
        <authorList>
            <person name="Pham V.D."/>
            <person name="Delong E.F."/>
        </authorList>
    </citation>
    <scope>NUCLEOTIDE SEQUENCE</scope>
</reference>
<dbReference type="SUPFAM" id="SSF53795">
    <property type="entry name" value="PEP carboxykinase-like"/>
    <property type="match status" value="1"/>
</dbReference>
<dbReference type="Gene3D" id="3.40.50.300">
    <property type="entry name" value="P-loop containing nucleotide triphosphate hydrolases"/>
    <property type="match status" value="1"/>
</dbReference>